<evidence type="ECO:0000256" key="3">
    <source>
        <dbReference type="ARBA" id="ARBA00022475"/>
    </source>
</evidence>
<dbReference type="GO" id="GO:0005886">
    <property type="term" value="C:plasma membrane"/>
    <property type="evidence" value="ECO:0007669"/>
    <property type="project" value="UniProtKB-SubCell"/>
</dbReference>
<comment type="similarity">
    <text evidence="2 8">Belongs to the anoctamin family.</text>
</comment>
<evidence type="ECO:0000256" key="2">
    <source>
        <dbReference type="ARBA" id="ARBA00009671"/>
    </source>
</evidence>
<keyword evidence="6 8" id="KW-0472">Membrane</keyword>
<keyword evidence="5 8" id="KW-1133">Transmembrane helix</keyword>
<dbReference type="GO" id="GO:0061590">
    <property type="term" value="P:calcium activated phosphatidylcholine scrambling"/>
    <property type="evidence" value="ECO:0007669"/>
    <property type="project" value="TreeGrafter"/>
</dbReference>
<reference evidence="11" key="2">
    <citation type="submission" date="2025-08" db="UniProtKB">
        <authorList>
            <consortium name="Ensembl"/>
        </authorList>
    </citation>
    <scope>IDENTIFICATION</scope>
</reference>
<feature type="domain" description="Anoctamin dimerisation" evidence="10">
    <location>
        <begin position="48"/>
        <end position="264"/>
    </location>
</feature>
<name>A0A671UIN5_SPAAU</name>
<protein>
    <recommendedName>
        <fullName evidence="8">Anoctamin</fullName>
    </recommendedName>
</protein>
<sequence>MCFHYVHLLSMRRDISLEEIYEYQAADLSSEPCFCPQTEFNDKEDSLFFNDGVRRIDFILVYEDEDKKEFEKRHTFQRKKASLMKMGMELEATKSVIDEKLTFVKVHMPWDVLCTYAEVLHIKLPIQPNDLSSRPSPWRYLSCITKYFYPNEDLIRKEAEFFTAPFEKDRLDFFHVRDRDAFFTESMRSRMAYYILSRAPYEIRGSIKKFGITKLLDGGVYKAAYPLHDCRFNVKSKEEGCPNERFLLYQEWAHPKSFYKMQPLDLIRKYYGEKIGIYFAWLGFYTIMLALAAVVGLGCFIYGYKTQETSTWSKEVCDPEIGGKIVMCPQCDRECKYWRLNSTCEASKVMMLLLCFLLSPCLFFPAHFLPVVTLFLEFWKRYQAELEYEWDTVAFLEQEEPPRPEYEAKCLYERKNPVTGVKEKVPYTACGRCVRVSIGIGTVLFWILLIVASIVAITVYRLAAFFAFSARLRAQDLKELEPLKEYVTPQMATSVTASLISFVVIMILNILYERVAIWITDFELPRTKTDYENSLTLKMFLFQFVNYYSSCFYIAFAKGKAVGYPGDPVYLLGKYRNEECDPGGCLIELTTQLSIIMGGKAIWNNIQEVLLPWVKNVIFRYCTRVASEKVIPRWEQDYQLQPVSKLGLFYEYLEMVIQFGFVTLFVASFPLAPVLALVNNLFEIRVDAWKITTQFRRVVPEKAQDIGAWQPILQGVAILAVATNAMIIAFTSDMIPRLVYYWSFSVYPYGKSSGHTMEGYINSSLSVFNTDDFSNFSMPIGKVPNMTTCRYRDFRFPPGHDRQYEYTMQYWHVIAAKMAFIIVVEHIVYLTKFILSYVIPDVPYAVKEQIKREKYLTQVILHETNLKLVSKRLKPVIDDALKVTDTSMAMDDLELGF</sequence>
<comment type="caution">
    <text evidence="8">Lacks conserved residue(s) required for the propagation of feature annotation.</text>
</comment>
<reference evidence="11" key="3">
    <citation type="submission" date="2025-09" db="UniProtKB">
        <authorList>
            <consortium name="Ensembl"/>
        </authorList>
    </citation>
    <scope>IDENTIFICATION</scope>
</reference>
<dbReference type="InterPro" id="IPR007632">
    <property type="entry name" value="Anoctamin"/>
</dbReference>
<feature type="transmembrane region" description="Helical" evidence="8">
    <location>
        <begin position="490"/>
        <end position="512"/>
    </location>
</feature>
<keyword evidence="3" id="KW-1003">Cell membrane</keyword>
<evidence type="ECO:0000313" key="12">
    <source>
        <dbReference type="Proteomes" id="UP000472265"/>
    </source>
</evidence>
<keyword evidence="4 8" id="KW-0812">Transmembrane</keyword>
<dbReference type="InterPro" id="IPR049452">
    <property type="entry name" value="Anoctamin_TM"/>
</dbReference>
<feature type="transmembrane region" description="Helical" evidence="8">
    <location>
        <begin position="278"/>
        <end position="304"/>
    </location>
</feature>
<comment type="subcellular location">
    <subcellularLocation>
        <location evidence="1">Cell membrane</location>
        <topology evidence="1">Multi-pass membrane protein</topology>
    </subcellularLocation>
    <subcellularLocation>
        <location evidence="8">Membrane</location>
        <topology evidence="8">Multi-pass membrane protein</topology>
    </subcellularLocation>
</comment>
<feature type="transmembrane region" description="Helical" evidence="8">
    <location>
        <begin position="349"/>
        <end position="376"/>
    </location>
</feature>
<accession>A0A671UIN5</accession>
<dbReference type="PANTHER" id="PTHR12308:SF21">
    <property type="entry name" value="ANOCTAMIN-6"/>
    <property type="match status" value="1"/>
</dbReference>
<feature type="domain" description="Anoctamin transmembrane" evidence="9">
    <location>
        <begin position="267"/>
        <end position="853"/>
    </location>
</feature>
<dbReference type="GO" id="GO:0046983">
    <property type="term" value="F:protein dimerization activity"/>
    <property type="evidence" value="ECO:0007669"/>
    <property type="project" value="InterPro"/>
</dbReference>
<dbReference type="InterPro" id="IPR032394">
    <property type="entry name" value="Anoct_dimer"/>
</dbReference>
<evidence type="ECO:0000256" key="6">
    <source>
        <dbReference type="ARBA" id="ARBA00023136"/>
    </source>
</evidence>
<dbReference type="GO" id="GO:0005254">
    <property type="term" value="F:chloride channel activity"/>
    <property type="evidence" value="ECO:0007669"/>
    <property type="project" value="TreeGrafter"/>
</dbReference>
<feature type="transmembrane region" description="Helical" evidence="8">
    <location>
        <begin position="712"/>
        <end position="731"/>
    </location>
</feature>
<evidence type="ECO:0000256" key="7">
    <source>
        <dbReference type="ARBA" id="ARBA00023180"/>
    </source>
</evidence>
<dbReference type="Ensembl" id="ENSSAUT00010013343.1">
    <property type="protein sequence ID" value="ENSSAUP00010012549.1"/>
    <property type="gene ID" value="ENSSAUG00010002478.1"/>
</dbReference>
<keyword evidence="12" id="KW-1185">Reference proteome</keyword>
<feature type="transmembrane region" description="Helical" evidence="8">
    <location>
        <begin position="443"/>
        <end position="470"/>
    </location>
</feature>
<evidence type="ECO:0000259" key="10">
    <source>
        <dbReference type="Pfam" id="PF16178"/>
    </source>
</evidence>
<organism evidence="11 12">
    <name type="scientific">Sparus aurata</name>
    <name type="common">Gilthead sea bream</name>
    <dbReference type="NCBI Taxonomy" id="8175"/>
    <lineage>
        <taxon>Eukaryota</taxon>
        <taxon>Metazoa</taxon>
        <taxon>Chordata</taxon>
        <taxon>Craniata</taxon>
        <taxon>Vertebrata</taxon>
        <taxon>Euteleostomi</taxon>
        <taxon>Actinopterygii</taxon>
        <taxon>Neopterygii</taxon>
        <taxon>Teleostei</taxon>
        <taxon>Neoteleostei</taxon>
        <taxon>Acanthomorphata</taxon>
        <taxon>Eupercaria</taxon>
        <taxon>Spariformes</taxon>
        <taxon>Sparidae</taxon>
        <taxon>Sparus</taxon>
    </lineage>
</organism>
<dbReference type="PANTHER" id="PTHR12308">
    <property type="entry name" value="ANOCTAMIN"/>
    <property type="match status" value="1"/>
</dbReference>
<proteinExistence type="inferred from homology"/>
<dbReference type="Pfam" id="PF16178">
    <property type="entry name" value="Anoct_dimer"/>
    <property type="match status" value="1"/>
</dbReference>
<evidence type="ECO:0000256" key="1">
    <source>
        <dbReference type="ARBA" id="ARBA00004651"/>
    </source>
</evidence>
<evidence type="ECO:0000256" key="8">
    <source>
        <dbReference type="RuleBase" id="RU280814"/>
    </source>
</evidence>
<evidence type="ECO:0000256" key="4">
    <source>
        <dbReference type="ARBA" id="ARBA00022692"/>
    </source>
</evidence>
<evidence type="ECO:0000259" key="9">
    <source>
        <dbReference type="Pfam" id="PF04547"/>
    </source>
</evidence>
<evidence type="ECO:0000313" key="11">
    <source>
        <dbReference type="Ensembl" id="ENSSAUP00010012549.1"/>
    </source>
</evidence>
<dbReference type="GeneTree" id="ENSGT00940000158969"/>
<feature type="transmembrane region" description="Helical" evidence="8">
    <location>
        <begin position="655"/>
        <end position="678"/>
    </location>
</feature>
<reference evidence="11" key="1">
    <citation type="submission" date="2021-04" db="EMBL/GenBank/DDBJ databases">
        <authorList>
            <consortium name="Wellcome Sanger Institute Data Sharing"/>
        </authorList>
    </citation>
    <scope>NUCLEOTIDE SEQUENCE [LARGE SCALE GENOMIC DNA]</scope>
</reference>
<dbReference type="AlphaFoldDB" id="A0A671UIN5"/>
<gene>
    <name evidence="11" type="primary">ANO6</name>
    <name evidence="11" type="synonym">ano6</name>
</gene>
<dbReference type="Pfam" id="PF04547">
    <property type="entry name" value="Anoctamin"/>
    <property type="match status" value="1"/>
</dbReference>
<evidence type="ECO:0000256" key="5">
    <source>
        <dbReference type="ARBA" id="ARBA00022989"/>
    </source>
</evidence>
<dbReference type="Proteomes" id="UP000472265">
    <property type="component" value="Chromosome 14"/>
</dbReference>
<keyword evidence="7" id="KW-0325">Glycoprotein</keyword>
<dbReference type="GO" id="GO:0061589">
    <property type="term" value="P:calcium activated phosphatidylserine scrambling"/>
    <property type="evidence" value="ECO:0007669"/>
    <property type="project" value="TreeGrafter"/>
</dbReference>